<protein>
    <submittedName>
        <fullName evidence="1">Uncharacterized protein</fullName>
    </submittedName>
</protein>
<dbReference type="Proteomes" id="UP000199207">
    <property type="component" value="Unassembled WGS sequence"/>
</dbReference>
<dbReference type="EMBL" id="FOLM01000001">
    <property type="protein sequence ID" value="SFC01435.1"/>
    <property type="molecule type" value="Genomic_DNA"/>
</dbReference>
<keyword evidence="2" id="KW-1185">Reference proteome</keyword>
<accession>A0A1I1FQ16</accession>
<dbReference type="STRING" id="910347.SAMN05421773_101825"/>
<evidence type="ECO:0000313" key="2">
    <source>
        <dbReference type="Proteomes" id="UP000199207"/>
    </source>
</evidence>
<evidence type="ECO:0000313" key="1">
    <source>
        <dbReference type="EMBL" id="SFC01435.1"/>
    </source>
</evidence>
<sequence>MHRNDRLFPHHRIAPSVGFGTFGQGGRPGRIAYNSTFMHATPVTCVTCDSPATATARSGAVA</sequence>
<gene>
    <name evidence="1" type="ORF">SAMN05421773_101825</name>
</gene>
<organism evidence="1 2">
    <name type="scientific">Streptomyces aidingensis</name>
    <dbReference type="NCBI Taxonomy" id="910347"/>
    <lineage>
        <taxon>Bacteria</taxon>
        <taxon>Bacillati</taxon>
        <taxon>Actinomycetota</taxon>
        <taxon>Actinomycetes</taxon>
        <taxon>Kitasatosporales</taxon>
        <taxon>Streptomycetaceae</taxon>
        <taxon>Streptomyces</taxon>
    </lineage>
</organism>
<dbReference type="AlphaFoldDB" id="A0A1I1FQ16"/>
<reference evidence="1 2" key="1">
    <citation type="submission" date="2016-10" db="EMBL/GenBank/DDBJ databases">
        <authorList>
            <person name="de Groot N.N."/>
        </authorList>
    </citation>
    <scope>NUCLEOTIDE SEQUENCE [LARGE SCALE GENOMIC DNA]</scope>
    <source>
        <strain evidence="1 2">CGMCC 4.5739</strain>
    </source>
</reference>
<proteinExistence type="predicted"/>
<name>A0A1I1FQ16_9ACTN</name>